<keyword evidence="2" id="KW-1185">Reference proteome</keyword>
<name>A0A7J6MU25_PERCH</name>
<comment type="caution">
    <text evidence="1">The sequence shown here is derived from an EMBL/GenBank/DDBJ whole genome shotgun (WGS) entry which is preliminary data.</text>
</comment>
<evidence type="ECO:0000313" key="1">
    <source>
        <dbReference type="EMBL" id="KAF4675098.1"/>
    </source>
</evidence>
<dbReference type="AlphaFoldDB" id="A0A7J6MU25"/>
<proteinExistence type="predicted"/>
<dbReference type="Proteomes" id="UP000591131">
    <property type="component" value="Unassembled WGS sequence"/>
</dbReference>
<protein>
    <submittedName>
        <fullName evidence="1">Uncharacterized protein</fullName>
    </submittedName>
</protein>
<sequence>MHVLKEKGLLSKGKGGDEHYLPGLIHINPVQIDFNKIGRSFEKRLKKDEDALRGTISGMSGWEEAAKDDLTHLAEEGEKGYLADLNTMPRQAKEAHAEMMRALEGPESSDAIRAAAIGV</sequence>
<dbReference type="EMBL" id="JAAPAO010000052">
    <property type="protein sequence ID" value="KAF4675098.1"/>
    <property type="molecule type" value="Genomic_DNA"/>
</dbReference>
<gene>
    <name evidence="1" type="ORF">FOL47_008273</name>
</gene>
<reference evidence="1 2" key="1">
    <citation type="submission" date="2020-04" db="EMBL/GenBank/DDBJ databases">
        <title>Perkinsus chesapeaki whole genome sequence.</title>
        <authorList>
            <person name="Bogema D.R."/>
        </authorList>
    </citation>
    <scope>NUCLEOTIDE SEQUENCE [LARGE SCALE GENOMIC DNA]</scope>
    <source>
        <strain evidence="1">ATCC PRA-425</strain>
    </source>
</reference>
<evidence type="ECO:0000313" key="2">
    <source>
        <dbReference type="Proteomes" id="UP000591131"/>
    </source>
</evidence>
<dbReference type="OrthoDB" id="10379231at2759"/>
<accession>A0A7J6MU25</accession>
<organism evidence="1 2">
    <name type="scientific">Perkinsus chesapeaki</name>
    <name type="common">Clam parasite</name>
    <name type="synonym">Perkinsus andrewsi</name>
    <dbReference type="NCBI Taxonomy" id="330153"/>
    <lineage>
        <taxon>Eukaryota</taxon>
        <taxon>Sar</taxon>
        <taxon>Alveolata</taxon>
        <taxon>Perkinsozoa</taxon>
        <taxon>Perkinsea</taxon>
        <taxon>Perkinsida</taxon>
        <taxon>Perkinsidae</taxon>
        <taxon>Perkinsus</taxon>
    </lineage>
</organism>